<name>A0A0J1HCV8_9GAMM</name>
<organism evidence="2 3">
    <name type="scientific">Photobacterium ganghwense</name>
    <dbReference type="NCBI Taxonomy" id="320778"/>
    <lineage>
        <taxon>Bacteria</taxon>
        <taxon>Pseudomonadati</taxon>
        <taxon>Pseudomonadota</taxon>
        <taxon>Gammaproteobacteria</taxon>
        <taxon>Vibrionales</taxon>
        <taxon>Vibrionaceae</taxon>
        <taxon>Photobacterium</taxon>
    </lineage>
</organism>
<dbReference type="PATRIC" id="fig|320778.3.peg.2566"/>
<dbReference type="EMBL" id="LDOU01000012">
    <property type="protein sequence ID" value="KLV09470.1"/>
    <property type="molecule type" value="Genomic_DNA"/>
</dbReference>
<keyword evidence="3" id="KW-1185">Reference proteome</keyword>
<evidence type="ECO:0000256" key="1">
    <source>
        <dbReference type="SAM" id="Phobius"/>
    </source>
</evidence>
<evidence type="ECO:0000313" key="2">
    <source>
        <dbReference type="EMBL" id="KLV09470.1"/>
    </source>
</evidence>
<feature type="transmembrane region" description="Helical" evidence="1">
    <location>
        <begin position="128"/>
        <end position="145"/>
    </location>
</feature>
<feature type="transmembrane region" description="Helical" evidence="1">
    <location>
        <begin position="98"/>
        <end position="116"/>
    </location>
</feature>
<dbReference type="OrthoDB" id="5915045at2"/>
<proteinExistence type="predicted"/>
<feature type="transmembrane region" description="Helical" evidence="1">
    <location>
        <begin position="39"/>
        <end position="61"/>
    </location>
</feature>
<dbReference type="RefSeq" id="WP_047885418.1">
    <property type="nucleotide sequence ID" value="NZ_CP071325.1"/>
</dbReference>
<dbReference type="PANTHER" id="PTHR40076:SF1">
    <property type="entry name" value="MEMBRANE PROTEIN"/>
    <property type="match status" value="1"/>
</dbReference>
<keyword evidence="1" id="KW-0812">Transmembrane</keyword>
<dbReference type="Proteomes" id="UP000035909">
    <property type="component" value="Unassembled WGS sequence"/>
</dbReference>
<evidence type="ECO:0000313" key="3">
    <source>
        <dbReference type="Proteomes" id="UP000035909"/>
    </source>
</evidence>
<dbReference type="AlphaFoldDB" id="A0A0J1HCV8"/>
<protein>
    <submittedName>
        <fullName evidence="2">Membrane protein</fullName>
    </submittedName>
</protein>
<feature type="transmembrane region" description="Helical" evidence="1">
    <location>
        <begin position="151"/>
        <end position="172"/>
    </location>
</feature>
<keyword evidence="1" id="KW-0472">Membrane</keyword>
<reference evidence="2 3" key="1">
    <citation type="submission" date="2015-05" db="EMBL/GenBank/DDBJ databases">
        <title>Photobacterium galathea sp. nov.</title>
        <authorList>
            <person name="Machado H."/>
            <person name="Gram L."/>
        </authorList>
    </citation>
    <scope>NUCLEOTIDE SEQUENCE [LARGE SCALE GENOMIC DNA]</scope>
    <source>
        <strain evidence="2 3">DSM 22954</strain>
    </source>
</reference>
<gene>
    <name evidence="2" type="ORF">ABT57_11770</name>
</gene>
<keyword evidence="1" id="KW-1133">Transmembrane helix</keyword>
<dbReference type="STRING" id="320778.ABT57_11770"/>
<accession>A0A0J1HCV8</accession>
<feature type="transmembrane region" description="Helical" evidence="1">
    <location>
        <begin position="193"/>
        <end position="220"/>
    </location>
</feature>
<dbReference type="PANTHER" id="PTHR40076">
    <property type="entry name" value="MEMBRANE PROTEIN-RELATED"/>
    <property type="match status" value="1"/>
</dbReference>
<comment type="caution">
    <text evidence="2">The sequence shown here is derived from an EMBL/GenBank/DDBJ whole genome shotgun (WGS) entry which is preliminary data.</text>
</comment>
<dbReference type="InterPro" id="IPR010380">
    <property type="entry name" value="DUF975"/>
</dbReference>
<sequence>MNNKTFHVGGSIDKAVKGEVELRSLDVLQEAWRITAKNFLTFLPAIIGLFLAQLALLMLALQVQLGSPAVFFDAIIQGGEISGAIVEAGYMANFWSDVLSAPLYAGVSLMALNHAVGLPSKPSHLVKGFPYTIVSIVTMLLASSLQGIGNALFPILGLMLSMGFSMAIILVCEKRVSPLKAIQFSLMATVRKLLPMTAIFVVILTMFIVSFATAGIGLIWTLPFFFNVKAIIYRNLFGITLQVTTVKKGNDDHHSDNGDNSKVFNA</sequence>